<accession>A0AAD9SWD1</accession>
<evidence type="ECO:0000256" key="1">
    <source>
        <dbReference type="SAM" id="MobiDB-lite"/>
    </source>
</evidence>
<dbReference type="AlphaFoldDB" id="A0AAD9SWD1"/>
<sequence length="226" mass="24165">MTAPSATPEPMASTANNTPTSITFDEGILRTSSSPKSSANDKRPDMTPISLTRSLPGRPATRNTSSSLSPPSSPDPLAADDPAHKQDWSTTTPAAASWGVRERRRSSMWSRAEMPELAPDPKSKAGSRRRGSVLSVWRGGKDSRGRDVLVHDGSSDEDADAGADEEAVRSDDGKGQGEGQGQGQGRRGSKSSRGRDRRGSILSLWSNGKDAEGRNVVIHDDEEWKD</sequence>
<evidence type="ECO:0000313" key="2">
    <source>
        <dbReference type="EMBL" id="KAK2624880.1"/>
    </source>
</evidence>
<feature type="compositionally biased region" description="Basic and acidic residues" evidence="1">
    <location>
        <begin position="139"/>
        <end position="154"/>
    </location>
</feature>
<gene>
    <name evidence="2" type="ORF">QTJ16_006073</name>
</gene>
<reference evidence="2" key="1">
    <citation type="submission" date="2023-06" db="EMBL/GenBank/DDBJ databases">
        <title>Draft genome of Marssonina rosae.</title>
        <authorList>
            <person name="Cheng Q."/>
        </authorList>
    </citation>
    <scope>NUCLEOTIDE SEQUENCE</scope>
    <source>
        <strain evidence="2">R4</strain>
    </source>
</reference>
<organism evidence="2 3">
    <name type="scientific">Diplocarpon rosae</name>
    <dbReference type="NCBI Taxonomy" id="946125"/>
    <lineage>
        <taxon>Eukaryota</taxon>
        <taxon>Fungi</taxon>
        <taxon>Dikarya</taxon>
        <taxon>Ascomycota</taxon>
        <taxon>Pezizomycotina</taxon>
        <taxon>Leotiomycetes</taxon>
        <taxon>Helotiales</taxon>
        <taxon>Drepanopezizaceae</taxon>
        <taxon>Diplocarpon</taxon>
    </lineage>
</organism>
<keyword evidence="3" id="KW-1185">Reference proteome</keyword>
<feature type="region of interest" description="Disordered" evidence="1">
    <location>
        <begin position="1"/>
        <end position="226"/>
    </location>
</feature>
<feature type="compositionally biased region" description="Basic and acidic residues" evidence="1">
    <location>
        <begin position="166"/>
        <end position="175"/>
    </location>
</feature>
<dbReference type="Proteomes" id="UP001285354">
    <property type="component" value="Unassembled WGS sequence"/>
</dbReference>
<comment type="caution">
    <text evidence="2">The sequence shown here is derived from an EMBL/GenBank/DDBJ whole genome shotgun (WGS) entry which is preliminary data.</text>
</comment>
<feature type="compositionally biased region" description="Basic and acidic residues" evidence="1">
    <location>
        <begin position="209"/>
        <end position="226"/>
    </location>
</feature>
<proteinExistence type="predicted"/>
<dbReference type="EMBL" id="JAUBYV010000009">
    <property type="protein sequence ID" value="KAK2624880.1"/>
    <property type="molecule type" value="Genomic_DNA"/>
</dbReference>
<protein>
    <submittedName>
        <fullName evidence="2">Uncharacterized protein</fullName>
    </submittedName>
</protein>
<feature type="compositionally biased region" description="Low complexity" evidence="1">
    <location>
        <begin position="65"/>
        <end position="80"/>
    </location>
</feature>
<name>A0AAD9SWD1_9HELO</name>
<feature type="compositionally biased region" description="Acidic residues" evidence="1">
    <location>
        <begin position="155"/>
        <end position="165"/>
    </location>
</feature>
<feature type="compositionally biased region" description="Gly residues" evidence="1">
    <location>
        <begin position="176"/>
        <end position="186"/>
    </location>
</feature>
<evidence type="ECO:0000313" key="3">
    <source>
        <dbReference type="Proteomes" id="UP001285354"/>
    </source>
</evidence>
<feature type="compositionally biased region" description="Polar residues" evidence="1">
    <location>
        <begin position="13"/>
        <end position="23"/>
    </location>
</feature>